<keyword evidence="1" id="KW-0732">Signal</keyword>
<evidence type="ECO:0000259" key="2">
    <source>
        <dbReference type="Pfam" id="PF16116"/>
    </source>
</evidence>
<dbReference type="OrthoDB" id="9761426at2"/>
<keyword evidence="4" id="KW-1185">Reference proteome</keyword>
<dbReference type="EMBL" id="CP037423">
    <property type="protein sequence ID" value="QDV42023.1"/>
    <property type="molecule type" value="Genomic_DNA"/>
</dbReference>
<feature type="domain" description="DUF4832" evidence="2">
    <location>
        <begin position="281"/>
        <end position="445"/>
    </location>
</feature>
<evidence type="ECO:0000313" key="4">
    <source>
        <dbReference type="Proteomes" id="UP000319004"/>
    </source>
</evidence>
<dbReference type="RefSeq" id="WP_145385670.1">
    <property type="nucleotide sequence ID" value="NZ_CP037423.1"/>
</dbReference>
<evidence type="ECO:0000256" key="1">
    <source>
        <dbReference type="SAM" id="SignalP"/>
    </source>
</evidence>
<accession>A0A518HME2</accession>
<dbReference type="KEGG" id="snep:Enr13x_18660"/>
<dbReference type="Pfam" id="PF16116">
    <property type="entry name" value="DUF4832"/>
    <property type="match status" value="1"/>
</dbReference>
<protein>
    <recommendedName>
        <fullName evidence="2">DUF4832 domain-containing protein</fullName>
    </recommendedName>
</protein>
<gene>
    <name evidence="3" type="ORF">Enr13x_18660</name>
</gene>
<organism evidence="3 4">
    <name type="scientific">Stieleria neptunia</name>
    <dbReference type="NCBI Taxonomy" id="2527979"/>
    <lineage>
        <taxon>Bacteria</taxon>
        <taxon>Pseudomonadati</taxon>
        <taxon>Planctomycetota</taxon>
        <taxon>Planctomycetia</taxon>
        <taxon>Pirellulales</taxon>
        <taxon>Pirellulaceae</taxon>
        <taxon>Stieleria</taxon>
    </lineage>
</organism>
<reference evidence="3 4" key="1">
    <citation type="submission" date="2019-03" db="EMBL/GenBank/DDBJ databases">
        <title>Deep-cultivation of Planctomycetes and their phenomic and genomic characterization uncovers novel biology.</title>
        <authorList>
            <person name="Wiegand S."/>
            <person name="Jogler M."/>
            <person name="Boedeker C."/>
            <person name="Pinto D."/>
            <person name="Vollmers J."/>
            <person name="Rivas-Marin E."/>
            <person name="Kohn T."/>
            <person name="Peeters S.H."/>
            <person name="Heuer A."/>
            <person name="Rast P."/>
            <person name="Oberbeckmann S."/>
            <person name="Bunk B."/>
            <person name="Jeske O."/>
            <person name="Meyerdierks A."/>
            <person name="Storesund J.E."/>
            <person name="Kallscheuer N."/>
            <person name="Luecker S."/>
            <person name="Lage O.M."/>
            <person name="Pohl T."/>
            <person name="Merkel B.J."/>
            <person name="Hornburger P."/>
            <person name="Mueller R.-W."/>
            <person name="Bruemmer F."/>
            <person name="Labrenz M."/>
            <person name="Spormann A.M."/>
            <person name="Op den Camp H."/>
            <person name="Overmann J."/>
            <person name="Amann R."/>
            <person name="Jetten M.S.M."/>
            <person name="Mascher T."/>
            <person name="Medema M.H."/>
            <person name="Devos D.P."/>
            <person name="Kaster A.-K."/>
            <person name="Ovreas L."/>
            <person name="Rohde M."/>
            <person name="Galperin M.Y."/>
            <person name="Jogler C."/>
        </authorList>
    </citation>
    <scope>NUCLEOTIDE SEQUENCE [LARGE SCALE GENOMIC DNA]</scope>
    <source>
        <strain evidence="3 4">Enr13</strain>
    </source>
</reference>
<feature type="chain" id="PRO_5022055112" description="DUF4832 domain-containing protein" evidence="1">
    <location>
        <begin position="32"/>
        <end position="473"/>
    </location>
</feature>
<evidence type="ECO:0000313" key="3">
    <source>
        <dbReference type="EMBL" id="QDV42023.1"/>
    </source>
</evidence>
<dbReference type="InterPro" id="IPR032267">
    <property type="entry name" value="DUF4832"/>
</dbReference>
<dbReference type="AlphaFoldDB" id="A0A518HME2"/>
<feature type="signal peptide" evidence="1">
    <location>
        <begin position="1"/>
        <end position="31"/>
    </location>
</feature>
<sequence precursor="true">MKNRVHAILRIFCCTVIYLLALLGDRTTTHAQQAFDLKPADSPLDNPLKGLVPYARPYPDRFPHSMEFSYLALSDLMLAEDAFDWRPLEKLLDDIASRGNQAVVRIYVEYPGKKRGIPKYLIKGGLKLHTYLNTNTAPLPPKQITTPDYEDEQLRSAFRAFIAAFGDKYDGDARLAYITAGLLGTWGEWHTYPRSDLWASKGTQGIVLDAYEAAFPSTPVLLRYPAGPDHGYQTENASRPFGYHDDSFAWATIDTGKQEDDWFYMPALKAAGGAAINKWKSHPIGGEIRPEAWGKIFDAPDQWPKQAQSFRDCVSQTHATWLMDTGLFREVASPQRLERATREVRRMGYDFFVRRAAFFPDERTGRCKINLQLINQGVAPFYADWPTEVALVDEAGKIAKRRLVPGLSMRGHLPSATAHELSASIDTAGLSGTYSVLMRVVHPLQGGKPLRFANAEQGQTKPGWLTLGKIRLR</sequence>
<dbReference type="Proteomes" id="UP000319004">
    <property type="component" value="Chromosome"/>
</dbReference>
<name>A0A518HME2_9BACT</name>
<dbReference type="Gene3D" id="3.20.20.80">
    <property type="entry name" value="Glycosidases"/>
    <property type="match status" value="1"/>
</dbReference>
<proteinExistence type="predicted"/>